<organism evidence="2 3">
    <name type="scientific">Vigna unguiculata</name>
    <name type="common">Cowpea</name>
    <dbReference type="NCBI Taxonomy" id="3917"/>
    <lineage>
        <taxon>Eukaryota</taxon>
        <taxon>Viridiplantae</taxon>
        <taxon>Streptophyta</taxon>
        <taxon>Embryophyta</taxon>
        <taxon>Tracheophyta</taxon>
        <taxon>Spermatophyta</taxon>
        <taxon>Magnoliopsida</taxon>
        <taxon>eudicotyledons</taxon>
        <taxon>Gunneridae</taxon>
        <taxon>Pentapetalae</taxon>
        <taxon>rosids</taxon>
        <taxon>fabids</taxon>
        <taxon>Fabales</taxon>
        <taxon>Fabaceae</taxon>
        <taxon>Papilionoideae</taxon>
        <taxon>50 kb inversion clade</taxon>
        <taxon>NPAAA clade</taxon>
        <taxon>indigoferoid/millettioid clade</taxon>
        <taxon>Phaseoleae</taxon>
        <taxon>Vigna</taxon>
    </lineage>
</organism>
<protein>
    <submittedName>
        <fullName evidence="2">Uncharacterized protein</fullName>
    </submittedName>
</protein>
<evidence type="ECO:0000313" key="2">
    <source>
        <dbReference type="EMBL" id="QCE11902.1"/>
    </source>
</evidence>
<accession>A0A4D6NG69</accession>
<reference evidence="2 3" key="1">
    <citation type="submission" date="2019-04" db="EMBL/GenBank/DDBJ databases">
        <title>An improved genome assembly and genetic linkage map for asparagus bean, Vigna unguiculata ssp. sesquipedialis.</title>
        <authorList>
            <person name="Xia Q."/>
            <person name="Zhang R."/>
            <person name="Dong Y."/>
        </authorList>
    </citation>
    <scope>NUCLEOTIDE SEQUENCE [LARGE SCALE GENOMIC DNA]</scope>
    <source>
        <tissue evidence="2">Leaf</tissue>
    </source>
</reference>
<evidence type="ECO:0000313" key="3">
    <source>
        <dbReference type="Proteomes" id="UP000501690"/>
    </source>
</evidence>
<keyword evidence="3" id="KW-1185">Reference proteome</keyword>
<evidence type="ECO:0000256" key="1">
    <source>
        <dbReference type="SAM" id="MobiDB-lite"/>
    </source>
</evidence>
<gene>
    <name evidence="2" type="ORF">DEO72_LG10g3140</name>
</gene>
<dbReference type="Proteomes" id="UP000501690">
    <property type="component" value="Linkage Group LG10"/>
</dbReference>
<feature type="compositionally biased region" description="Basic and acidic residues" evidence="1">
    <location>
        <begin position="128"/>
        <end position="147"/>
    </location>
</feature>
<feature type="region of interest" description="Disordered" evidence="1">
    <location>
        <begin position="128"/>
        <end position="156"/>
    </location>
</feature>
<dbReference type="EMBL" id="CP039354">
    <property type="protein sequence ID" value="QCE11902.1"/>
    <property type="molecule type" value="Genomic_DNA"/>
</dbReference>
<sequence length="156" mass="16734">MTAARIGAVRSLTNGGGTPKKRRRCSNSGERLQERSGCAEEKRKCDACAEEWLRGGAVARGEPAMLCGGRAVLVWSACLEEWLRGGAAARGEPAVLVWCSGRVVLVWCGGRAVCGATVVRCGGWETKSEENEESAKTKRRNEGETPAEKNNGYYIG</sequence>
<proteinExistence type="predicted"/>
<name>A0A4D6NG69_VIGUN</name>
<dbReference type="AlphaFoldDB" id="A0A4D6NG69"/>